<protein>
    <recommendedName>
        <fullName evidence="1">Endonuclease/exonuclease/phosphatase domain-containing protein</fullName>
    </recommendedName>
</protein>
<evidence type="ECO:0000259" key="1">
    <source>
        <dbReference type="Pfam" id="PF03372"/>
    </source>
</evidence>
<sequence>MVQLSKTEQVVNEMDNYGLDILALSEVRWTGAGSQTLKRGSTILHSGTEKKKEAGVAIMLSKSASRALTKWTPINERIIVARFTGRQAKLTVVACYAPTNETDDTTKDNFYNTLQAVAKDIPSHDLVCFVGDFNAKVGSDKSYCPEVLGSQGLGEINENGILLVDFALTNDLIIGGTHKLNTADHEEIERVDHIKYLGIIIDENLDWTTHIKFLCMKLSRAVKD</sequence>
<dbReference type="PANTHER" id="PTHR23227">
    <property type="entry name" value="BUCENTAUR RELATED"/>
    <property type="match status" value="1"/>
</dbReference>
<dbReference type="PANTHER" id="PTHR23227:SF67">
    <property type="entry name" value="CRANIOFACIAL DEVELOPMENT PROTEIN 2-LIKE"/>
    <property type="match status" value="1"/>
</dbReference>
<name>A0AA88HX59_ARTSF</name>
<accession>A0AA88HX59</accession>
<dbReference type="GO" id="GO:0003824">
    <property type="term" value="F:catalytic activity"/>
    <property type="evidence" value="ECO:0007669"/>
    <property type="project" value="InterPro"/>
</dbReference>
<reference evidence="2" key="1">
    <citation type="submission" date="2023-07" db="EMBL/GenBank/DDBJ databases">
        <title>Chromosome-level genome assembly of Artemia franciscana.</title>
        <authorList>
            <person name="Jo E."/>
        </authorList>
    </citation>
    <scope>NUCLEOTIDE SEQUENCE</scope>
    <source>
        <tissue evidence="2">Whole body</tissue>
    </source>
</reference>
<organism evidence="2 3">
    <name type="scientific">Artemia franciscana</name>
    <name type="common">Brine shrimp</name>
    <name type="synonym">Artemia sanfranciscana</name>
    <dbReference type="NCBI Taxonomy" id="6661"/>
    <lineage>
        <taxon>Eukaryota</taxon>
        <taxon>Metazoa</taxon>
        <taxon>Ecdysozoa</taxon>
        <taxon>Arthropoda</taxon>
        <taxon>Crustacea</taxon>
        <taxon>Branchiopoda</taxon>
        <taxon>Anostraca</taxon>
        <taxon>Artemiidae</taxon>
        <taxon>Artemia</taxon>
    </lineage>
</organism>
<evidence type="ECO:0000313" key="2">
    <source>
        <dbReference type="EMBL" id="KAK2715806.1"/>
    </source>
</evidence>
<keyword evidence="3" id="KW-1185">Reference proteome</keyword>
<dbReference type="EMBL" id="JAVRJZ010000012">
    <property type="protein sequence ID" value="KAK2715806.1"/>
    <property type="molecule type" value="Genomic_DNA"/>
</dbReference>
<dbReference type="Gene3D" id="3.60.10.10">
    <property type="entry name" value="Endonuclease/exonuclease/phosphatase"/>
    <property type="match status" value="1"/>
</dbReference>
<gene>
    <name evidence="2" type="ORF">QYM36_010390</name>
</gene>
<evidence type="ECO:0000313" key="3">
    <source>
        <dbReference type="Proteomes" id="UP001187531"/>
    </source>
</evidence>
<dbReference type="CDD" id="cd09076">
    <property type="entry name" value="L1-EN"/>
    <property type="match status" value="1"/>
</dbReference>
<dbReference type="Pfam" id="PF03372">
    <property type="entry name" value="Exo_endo_phos"/>
    <property type="match status" value="1"/>
</dbReference>
<dbReference type="InterPro" id="IPR005135">
    <property type="entry name" value="Endo/exonuclease/phosphatase"/>
</dbReference>
<dbReference type="Proteomes" id="UP001187531">
    <property type="component" value="Unassembled WGS sequence"/>
</dbReference>
<proteinExistence type="predicted"/>
<dbReference type="InterPro" id="IPR036691">
    <property type="entry name" value="Endo/exonu/phosph_ase_sf"/>
</dbReference>
<dbReference type="InterPro" id="IPR027124">
    <property type="entry name" value="Swc5/CFDP1/2"/>
</dbReference>
<feature type="domain" description="Endonuclease/exonuclease/phosphatase" evidence="1">
    <location>
        <begin position="8"/>
        <end position="139"/>
    </location>
</feature>
<comment type="caution">
    <text evidence="2">The sequence shown here is derived from an EMBL/GenBank/DDBJ whole genome shotgun (WGS) entry which is preliminary data.</text>
</comment>
<dbReference type="AlphaFoldDB" id="A0AA88HX59"/>
<dbReference type="SUPFAM" id="SSF56219">
    <property type="entry name" value="DNase I-like"/>
    <property type="match status" value="1"/>
</dbReference>